<dbReference type="GO" id="GO:0008270">
    <property type="term" value="F:zinc ion binding"/>
    <property type="evidence" value="ECO:0007669"/>
    <property type="project" value="UniProtKB-KW"/>
</dbReference>
<sequence length="102" mass="12070">MEEDQITAKLLAMKISNWESIPYSNTLQCPNDDDGGLDDGNKIYIGWCDTPWGLMKVCECPICHQKYRFHGVLQERWNLEQFLVNLYYDIKLRNKLENKKQL</sequence>
<organism evidence="1">
    <name type="scientific">Podoviridae sp. ctn7K25</name>
    <dbReference type="NCBI Taxonomy" id="2825273"/>
    <lineage>
        <taxon>Viruses</taxon>
        <taxon>Duplodnaviria</taxon>
        <taxon>Heunggongvirae</taxon>
        <taxon>Uroviricota</taxon>
        <taxon>Caudoviricetes</taxon>
    </lineage>
</organism>
<reference evidence="1" key="1">
    <citation type="journal article" date="2021" name="Proc. Natl. Acad. Sci. U.S.A.">
        <title>A Catalog of Tens of Thousands of Viruses from Human Metagenomes Reveals Hidden Associations with Chronic Diseases.</title>
        <authorList>
            <person name="Tisza M.J."/>
            <person name="Buck C.B."/>
        </authorList>
    </citation>
    <scope>NUCLEOTIDE SEQUENCE</scope>
    <source>
        <strain evidence="1">Ctn7K25</strain>
    </source>
</reference>
<keyword evidence="1" id="KW-0862">Zinc</keyword>
<name>A0A8S5QD46_9CAUD</name>
<proteinExistence type="predicted"/>
<evidence type="ECO:0000313" key="1">
    <source>
        <dbReference type="EMBL" id="DAE16693.1"/>
    </source>
</evidence>
<accession>A0A8S5QD46</accession>
<dbReference type="EMBL" id="BK015629">
    <property type="protein sequence ID" value="DAE16693.1"/>
    <property type="molecule type" value="Genomic_DNA"/>
</dbReference>
<keyword evidence="1" id="KW-0479">Metal-binding</keyword>
<protein>
    <submittedName>
        <fullName evidence="1">C2H2 type zinc-finger protein</fullName>
    </submittedName>
</protein>
<keyword evidence="1" id="KW-0863">Zinc-finger</keyword>